<comment type="function">
    <text evidence="1">Core subunit of the mitochondrial membrane respiratory chain NADH dehydrogenase (Complex I) that is believed to belong to the minimal assembly required for catalysis. Complex I functions in the transfer of electrons from NADH to the respiratory chain. The immediate electron acceptor for the enzyme is believed to be ubiquinone.</text>
</comment>
<evidence type="ECO:0000256" key="8">
    <source>
        <dbReference type="ARBA" id="ARBA00049551"/>
    </source>
</evidence>
<feature type="transmembrane region" description="Helical" evidence="9">
    <location>
        <begin position="165"/>
        <end position="181"/>
    </location>
</feature>
<feature type="transmembrane region" description="Helical" evidence="9">
    <location>
        <begin position="358"/>
        <end position="382"/>
    </location>
</feature>
<geneLocation type="mitochondrion" evidence="11"/>
<dbReference type="GO" id="GO:0016020">
    <property type="term" value="C:membrane"/>
    <property type="evidence" value="ECO:0007669"/>
    <property type="project" value="UniProtKB-SubCell"/>
</dbReference>
<feature type="transmembrane region" description="Helical" evidence="9">
    <location>
        <begin position="77"/>
        <end position="95"/>
    </location>
</feature>
<evidence type="ECO:0000256" key="1">
    <source>
        <dbReference type="ARBA" id="ARBA00003257"/>
    </source>
</evidence>
<dbReference type="EC" id="7.1.1.2" evidence="3"/>
<comment type="subcellular location">
    <subcellularLocation>
        <location evidence="2">Membrane</location>
        <topology evidence="2">Multi-pass membrane protein</topology>
    </subcellularLocation>
</comment>
<evidence type="ECO:0000256" key="7">
    <source>
        <dbReference type="ARBA" id="ARBA00031027"/>
    </source>
</evidence>
<dbReference type="GO" id="GO:0042773">
    <property type="term" value="P:ATP synthesis coupled electron transport"/>
    <property type="evidence" value="ECO:0007669"/>
    <property type="project" value="InterPro"/>
</dbReference>
<comment type="catalytic activity">
    <reaction evidence="8">
        <text>a ubiquinone + NADH + 5 H(+)(in) = a ubiquinol + NAD(+) + 4 H(+)(out)</text>
        <dbReference type="Rhea" id="RHEA:29091"/>
        <dbReference type="Rhea" id="RHEA-COMP:9565"/>
        <dbReference type="Rhea" id="RHEA-COMP:9566"/>
        <dbReference type="ChEBI" id="CHEBI:15378"/>
        <dbReference type="ChEBI" id="CHEBI:16389"/>
        <dbReference type="ChEBI" id="CHEBI:17976"/>
        <dbReference type="ChEBI" id="CHEBI:57540"/>
        <dbReference type="ChEBI" id="CHEBI:57945"/>
        <dbReference type="EC" id="7.1.1.2"/>
    </reaction>
</comment>
<feature type="transmembrane region" description="Helical" evidence="9">
    <location>
        <begin position="494"/>
        <end position="512"/>
    </location>
</feature>
<proteinExistence type="predicted"/>
<dbReference type="InterPro" id="IPR001750">
    <property type="entry name" value="ND/Mrp_TM"/>
</dbReference>
<feature type="transmembrane region" description="Helical" evidence="9">
    <location>
        <begin position="283"/>
        <end position="306"/>
    </location>
</feature>
<evidence type="ECO:0000256" key="2">
    <source>
        <dbReference type="ARBA" id="ARBA00004141"/>
    </source>
</evidence>
<feature type="transmembrane region" description="Helical" evidence="9">
    <location>
        <begin position="49"/>
        <end position="70"/>
    </location>
</feature>
<evidence type="ECO:0000259" key="10">
    <source>
        <dbReference type="Pfam" id="PF00361"/>
    </source>
</evidence>
<feature type="domain" description="NADH:quinone oxidoreductase/Mrp antiporter transmembrane" evidence="10">
    <location>
        <begin position="97"/>
        <end position="363"/>
    </location>
</feature>
<keyword evidence="4 9" id="KW-0812">Transmembrane</keyword>
<dbReference type="GO" id="GO:0003954">
    <property type="term" value="F:NADH dehydrogenase activity"/>
    <property type="evidence" value="ECO:0007669"/>
    <property type="project" value="TreeGrafter"/>
</dbReference>
<feature type="transmembrane region" description="Helical" evidence="9">
    <location>
        <begin position="142"/>
        <end position="159"/>
    </location>
</feature>
<dbReference type="PRINTS" id="PR01434">
    <property type="entry name" value="NADHDHGNASE5"/>
</dbReference>
<evidence type="ECO:0000256" key="6">
    <source>
        <dbReference type="ARBA" id="ARBA00023136"/>
    </source>
</evidence>
<feature type="transmembrane region" description="Helical" evidence="9">
    <location>
        <begin position="394"/>
        <end position="415"/>
    </location>
</feature>
<reference evidence="11" key="1">
    <citation type="journal article" date="2021" name="Life">
        <title>Mitogenomics and Evolutionary History of Rodent Whipworms (Trichuris spp.) Originating from Three Biogeographic Regions.</title>
        <authorList>
            <person name="Petruzela J."/>
            <person name="Ribas A."/>
            <person name="de Bellocq J.G."/>
        </authorList>
    </citation>
    <scope>NUCLEOTIDE SEQUENCE</scope>
</reference>
<gene>
    <name evidence="11" type="primary">NAD5</name>
</gene>
<dbReference type="GO" id="GO:0008137">
    <property type="term" value="F:NADH dehydrogenase (ubiquinone) activity"/>
    <property type="evidence" value="ECO:0007669"/>
    <property type="project" value="UniProtKB-EC"/>
</dbReference>
<feature type="transmembrane region" description="Helical" evidence="9">
    <location>
        <begin position="7"/>
        <end position="29"/>
    </location>
</feature>
<dbReference type="AlphaFoldDB" id="A0A8F5DQ43"/>
<dbReference type="Pfam" id="PF00361">
    <property type="entry name" value="Proton_antipo_M"/>
    <property type="match status" value="1"/>
</dbReference>
<sequence>MLIITNFVWLMLWILCIFFFMCTGMMTILCMPLSNFNTNLSMTFSSNLIFLFSSIIIFLTLIIIYFSFYYMHMDIPLERFMTLMLLFMISMIIVNNSNSCWTLWLGWEGLGVTSYLLIMYYNNWKSNNAAMTTMMINRIGDFCLLISFISFTNILLWNFNKFNLAIWLIILIMLASVAKSAQLPLNSWLPIAMAAPTPVSSLVHSSTLVVAGSILCIKLEGYFFLYSTLWLSLTGYLTSLYASLMAFLELDFKKILAYSTMSQIALVMFMLCCNLKDLMLMHIINHALIKALLFINVGVYLVSMFSNQDVRLMTMNNTTMMVSSMIIFSLIAMCGITFTSSYYSKEYNLLFSMKEENILMMVNIMIFMSFAYSARMIFLILFNNNHLKIKNFSFTTNLIPNLILFPVMMINGWLFNHNYALPLNMTWTNTKNMIMLLPMIILLMCLYSPKMSIFNHDYMYKMFNNLSVIKFLMMNKMKSMSISFNMTIMTYSNWATLKTILFPMSILVLLMMM</sequence>
<evidence type="ECO:0000256" key="9">
    <source>
        <dbReference type="SAM" id="Phobius"/>
    </source>
</evidence>
<feature type="transmembrane region" description="Helical" evidence="9">
    <location>
        <begin position="229"/>
        <end position="248"/>
    </location>
</feature>
<dbReference type="PANTHER" id="PTHR42829:SF2">
    <property type="entry name" value="NADH-UBIQUINONE OXIDOREDUCTASE CHAIN 5"/>
    <property type="match status" value="1"/>
</dbReference>
<evidence type="ECO:0000313" key="11">
    <source>
        <dbReference type="EMBL" id="QXJ80325.1"/>
    </source>
</evidence>
<dbReference type="InterPro" id="IPR003945">
    <property type="entry name" value="NU5C-like"/>
</dbReference>
<keyword evidence="11" id="KW-0496">Mitochondrion</keyword>
<organism evidence="11">
    <name type="scientific">Trichuris sp. LO613</name>
    <dbReference type="NCBI Taxonomy" id="2856030"/>
    <lineage>
        <taxon>Eukaryota</taxon>
        <taxon>Metazoa</taxon>
        <taxon>Ecdysozoa</taxon>
        <taxon>Nematoda</taxon>
        <taxon>Enoplea</taxon>
        <taxon>Dorylaimia</taxon>
        <taxon>Trichinellida</taxon>
        <taxon>Trichuridae</taxon>
        <taxon>Trichuris</taxon>
    </lineage>
</organism>
<feature type="transmembrane region" description="Helical" evidence="9">
    <location>
        <begin position="427"/>
        <end position="446"/>
    </location>
</feature>
<dbReference type="PANTHER" id="PTHR42829">
    <property type="entry name" value="NADH-UBIQUINONE OXIDOREDUCTASE CHAIN 5"/>
    <property type="match status" value="1"/>
</dbReference>
<evidence type="ECO:0000256" key="4">
    <source>
        <dbReference type="ARBA" id="ARBA00022692"/>
    </source>
</evidence>
<feature type="transmembrane region" description="Helical" evidence="9">
    <location>
        <begin position="318"/>
        <end position="338"/>
    </location>
</feature>
<keyword evidence="6 9" id="KW-0472">Membrane</keyword>
<dbReference type="EMBL" id="MZ229687">
    <property type="protein sequence ID" value="QXJ80325.1"/>
    <property type="molecule type" value="Genomic_DNA"/>
</dbReference>
<accession>A0A8F5DQ43</accession>
<keyword evidence="5 9" id="KW-1133">Transmembrane helix</keyword>
<protein>
    <recommendedName>
        <fullName evidence="3">NADH:ubiquinone reductase (H(+)-translocating)</fullName>
        <ecNumber evidence="3">7.1.1.2</ecNumber>
    </recommendedName>
    <alternativeName>
        <fullName evidence="7">NADH dehydrogenase subunit 5</fullName>
    </alternativeName>
</protein>
<name>A0A8F5DQ43_9BILA</name>
<evidence type="ECO:0000256" key="3">
    <source>
        <dbReference type="ARBA" id="ARBA00012944"/>
    </source>
</evidence>
<evidence type="ECO:0000256" key="5">
    <source>
        <dbReference type="ARBA" id="ARBA00022989"/>
    </source>
</evidence>
<feature type="transmembrane region" description="Helical" evidence="9">
    <location>
        <begin position="202"/>
        <end position="223"/>
    </location>
</feature>
<dbReference type="GO" id="GO:0015990">
    <property type="term" value="P:electron transport coupled proton transport"/>
    <property type="evidence" value="ECO:0007669"/>
    <property type="project" value="TreeGrafter"/>
</dbReference>